<evidence type="ECO:0000313" key="3">
    <source>
        <dbReference type="RefSeq" id="XP_024870041.1"/>
    </source>
</evidence>
<dbReference type="GeneID" id="112453489"/>
<evidence type="ECO:0000313" key="2">
    <source>
        <dbReference type="Proteomes" id="UP000504618"/>
    </source>
</evidence>
<reference evidence="3" key="1">
    <citation type="submission" date="2025-08" db="UniProtKB">
        <authorList>
            <consortium name="RefSeq"/>
        </authorList>
    </citation>
    <scope>IDENTIFICATION</scope>
    <source>
        <tissue evidence="3">Whole body</tissue>
    </source>
</reference>
<dbReference type="Gene3D" id="3.60.10.10">
    <property type="entry name" value="Endonuclease/exonuclease/phosphatase"/>
    <property type="match status" value="1"/>
</dbReference>
<dbReference type="SUPFAM" id="SSF56219">
    <property type="entry name" value="DNase I-like"/>
    <property type="match status" value="1"/>
</dbReference>
<keyword evidence="2" id="KW-1185">Reference proteome</keyword>
<feature type="domain" description="Endonuclease/exonuclease/phosphatase" evidence="1">
    <location>
        <begin position="92"/>
        <end position="207"/>
    </location>
</feature>
<proteinExistence type="predicted"/>
<accession>A0A6J1PL19</accession>
<dbReference type="InterPro" id="IPR005135">
    <property type="entry name" value="Endo/exonuclease/phosphatase"/>
</dbReference>
<sequence>MGNYYGQFNNREEEIVVDRRGLALAAACGTSWSQVVQRGTERDNECREHGTVEEMIESIMLLMLMKRFPLARDGLRYDVVCVKTNNLSCNVNIVAMYRHPCEPMARNNFGPVFNAVGGNGLDTIILGDFNVHSGTWNCPTTDVEGDLFYEIMDSEGLICVNVDTCSRGGVRGQRDTNIDLLFGMTNIVGDVSYFRISDAWGSDHHPISFSFDNSPLIYGKTTNCLSTKKTDWSRFRKIVDSEMRESIPLRRSFLERDLETCYSSFIEVIKSAVADASGRRSTTPPTRVPSIKKKPSHKWWDAECDKVIRNRKETLKAFKNTKSLHDWFGYKKTTGWARQTIKRKKKAGFEEFCRGIDRFTSLSYVWKIMRIFKNARKNLEWNAWPTKNREEVVKSTIESLSPALRWCRACV</sequence>
<organism evidence="2 3">
    <name type="scientific">Temnothorax curvispinosus</name>
    <dbReference type="NCBI Taxonomy" id="300111"/>
    <lineage>
        <taxon>Eukaryota</taxon>
        <taxon>Metazoa</taxon>
        <taxon>Ecdysozoa</taxon>
        <taxon>Arthropoda</taxon>
        <taxon>Hexapoda</taxon>
        <taxon>Insecta</taxon>
        <taxon>Pterygota</taxon>
        <taxon>Neoptera</taxon>
        <taxon>Endopterygota</taxon>
        <taxon>Hymenoptera</taxon>
        <taxon>Apocrita</taxon>
        <taxon>Aculeata</taxon>
        <taxon>Formicoidea</taxon>
        <taxon>Formicidae</taxon>
        <taxon>Myrmicinae</taxon>
        <taxon>Temnothorax</taxon>
    </lineage>
</organism>
<dbReference type="GO" id="GO:0003824">
    <property type="term" value="F:catalytic activity"/>
    <property type="evidence" value="ECO:0007669"/>
    <property type="project" value="InterPro"/>
</dbReference>
<dbReference type="AlphaFoldDB" id="A0A6J1PL19"/>
<evidence type="ECO:0000259" key="1">
    <source>
        <dbReference type="Pfam" id="PF14529"/>
    </source>
</evidence>
<dbReference type="Proteomes" id="UP000504618">
    <property type="component" value="Unplaced"/>
</dbReference>
<dbReference type="RefSeq" id="XP_024870041.1">
    <property type="nucleotide sequence ID" value="XM_025014273.1"/>
</dbReference>
<dbReference type="Pfam" id="PF14529">
    <property type="entry name" value="Exo_endo_phos_2"/>
    <property type="match status" value="1"/>
</dbReference>
<gene>
    <name evidence="3" type="primary">LOC112453489</name>
</gene>
<dbReference type="OrthoDB" id="7555138at2759"/>
<name>A0A6J1PL19_9HYME</name>
<protein>
    <submittedName>
        <fullName evidence="3">Uncharacterized protein LOC112453489</fullName>
    </submittedName>
</protein>
<dbReference type="InterPro" id="IPR036691">
    <property type="entry name" value="Endo/exonu/phosph_ase_sf"/>
</dbReference>